<organism evidence="2 3">
    <name type="scientific">Methylobacterium nodulans (strain LMG 21967 / CNCM I-2342 / ORS 2060)</name>
    <dbReference type="NCBI Taxonomy" id="460265"/>
    <lineage>
        <taxon>Bacteria</taxon>
        <taxon>Pseudomonadati</taxon>
        <taxon>Pseudomonadota</taxon>
        <taxon>Alphaproteobacteria</taxon>
        <taxon>Hyphomicrobiales</taxon>
        <taxon>Methylobacteriaceae</taxon>
        <taxon>Methylobacterium</taxon>
    </lineage>
</organism>
<feature type="compositionally biased region" description="Acidic residues" evidence="1">
    <location>
        <begin position="312"/>
        <end position="323"/>
    </location>
</feature>
<evidence type="ECO:0000313" key="3">
    <source>
        <dbReference type="Proteomes" id="UP000008207"/>
    </source>
</evidence>
<sequence>MNALVPHDPAAQPTRMMLAQTGIFSDPDKFTQANRVAKVFADSQLVPAHFRGKIADCLIALNIADRMQEDPLVVFQNLAIVSGRPCWATQYMIGRANKSGVFRGRITWKSEGQDEGLTVTALAALADTGEVVSVAVSMAMAKADGWTKNPKYTSMPEHMLRWRSAAMLVRLYAPEVMLGIPTVEEVETPAPVAPMRDVTPPSQQVRSGPAPSGPPRRLTAPTPQPEPAPGPANDAAAEQSGEAGGEADVEALVVQAEEAAAVARSPEDLDEAFAALEGVRLNDGQAERTQKAREAAELRLIREMPADTRDLDAEDEPVDPQDEDFQRGVTAKKRGHTKCLNQGIVSDPERMRRWKAGFDSVEAEA</sequence>
<name>B8ITR9_METNO</name>
<proteinExistence type="predicted"/>
<dbReference type="AlphaFoldDB" id="B8ITR9"/>
<dbReference type="HOGENOM" id="CLU_061346_0_0_5"/>
<feature type="compositionally biased region" description="Low complexity" evidence="1">
    <location>
        <begin position="206"/>
        <end position="221"/>
    </location>
</feature>
<dbReference type="STRING" id="460265.Mnod_4106"/>
<accession>B8ITR9</accession>
<evidence type="ECO:0008006" key="4">
    <source>
        <dbReference type="Google" id="ProtNLM"/>
    </source>
</evidence>
<feature type="region of interest" description="Disordered" evidence="1">
    <location>
        <begin position="303"/>
        <end position="333"/>
    </location>
</feature>
<protein>
    <recommendedName>
        <fullName evidence="4">RecT protein</fullName>
    </recommendedName>
</protein>
<reference evidence="2 3" key="1">
    <citation type="submission" date="2009-01" db="EMBL/GenBank/DDBJ databases">
        <title>Complete sequence of chromosome of Methylobacterium nodulans ORS 2060.</title>
        <authorList>
            <consortium name="US DOE Joint Genome Institute"/>
            <person name="Lucas S."/>
            <person name="Copeland A."/>
            <person name="Lapidus A."/>
            <person name="Glavina del Rio T."/>
            <person name="Dalin E."/>
            <person name="Tice H."/>
            <person name="Bruce D."/>
            <person name="Goodwin L."/>
            <person name="Pitluck S."/>
            <person name="Sims D."/>
            <person name="Brettin T."/>
            <person name="Detter J.C."/>
            <person name="Han C."/>
            <person name="Larimer F."/>
            <person name="Land M."/>
            <person name="Hauser L."/>
            <person name="Kyrpides N."/>
            <person name="Ivanova N."/>
            <person name="Marx C.J."/>
            <person name="Richardson P."/>
        </authorList>
    </citation>
    <scope>NUCLEOTIDE SEQUENCE [LARGE SCALE GENOMIC DNA]</scope>
    <source>
        <strain evidence="3">LMG 21967 / CNCM I-2342 / ORS 2060</strain>
    </source>
</reference>
<feature type="compositionally biased region" description="Low complexity" evidence="1">
    <location>
        <begin position="231"/>
        <end position="241"/>
    </location>
</feature>
<dbReference type="eggNOG" id="ENOG502ZA3Z">
    <property type="taxonomic scope" value="Bacteria"/>
</dbReference>
<dbReference type="RefSeq" id="WP_015930634.1">
    <property type="nucleotide sequence ID" value="NC_011894.1"/>
</dbReference>
<dbReference type="Proteomes" id="UP000008207">
    <property type="component" value="Chromosome"/>
</dbReference>
<evidence type="ECO:0000313" key="2">
    <source>
        <dbReference type="EMBL" id="ACL58985.1"/>
    </source>
</evidence>
<evidence type="ECO:0000256" key="1">
    <source>
        <dbReference type="SAM" id="MobiDB-lite"/>
    </source>
</evidence>
<feature type="region of interest" description="Disordered" evidence="1">
    <location>
        <begin position="191"/>
        <end position="246"/>
    </location>
</feature>
<gene>
    <name evidence="2" type="ordered locus">Mnod_4106</name>
</gene>
<dbReference type="EMBL" id="CP001349">
    <property type="protein sequence ID" value="ACL58985.1"/>
    <property type="molecule type" value="Genomic_DNA"/>
</dbReference>
<keyword evidence="3" id="KW-1185">Reference proteome</keyword>
<dbReference type="KEGG" id="mno:Mnod_4106"/>